<dbReference type="InterPro" id="IPR045078">
    <property type="entry name" value="TST/MPST-like"/>
</dbReference>
<keyword evidence="6" id="KW-1185">Reference proteome</keyword>
<evidence type="ECO:0000259" key="4">
    <source>
        <dbReference type="PROSITE" id="PS50206"/>
    </source>
</evidence>
<proteinExistence type="predicted"/>
<dbReference type="RefSeq" id="WP_345532828.1">
    <property type="nucleotide sequence ID" value="NZ_BAABLD010000008.1"/>
</dbReference>
<gene>
    <name evidence="5" type="ORF">GCM10025770_20340</name>
</gene>
<dbReference type="Pfam" id="PF00581">
    <property type="entry name" value="Rhodanese"/>
    <property type="match status" value="2"/>
</dbReference>
<dbReference type="SUPFAM" id="SSF52821">
    <property type="entry name" value="Rhodanese/Cell cycle control phosphatase"/>
    <property type="match status" value="2"/>
</dbReference>
<evidence type="ECO:0000313" key="6">
    <source>
        <dbReference type="Proteomes" id="UP001500547"/>
    </source>
</evidence>
<dbReference type="PROSITE" id="PS00380">
    <property type="entry name" value="RHODANESE_1"/>
    <property type="match status" value="1"/>
</dbReference>
<dbReference type="CDD" id="cd01449">
    <property type="entry name" value="TST_Repeat_2"/>
    <property type="match status" value="1"/>
</dbReference>
<dbReference type="PROSITE" id="PS00683">
    <property type="entry name" value="RHODANESE_2"/>
    <property type="match status" value="1"/>
</dbReference>
<comment type="caution">
    <text evidence="5">The sequence shown here is derived from an EMBL/GenBank/DDBJ whole genome shotgun (WGS) entry which is preliminary data.</text>
</comment>
<reference evidence="6" key="1">
    <citation type="journal article" date="2019" name="Int. J. Syst. Evol. Microbiol.">
        <title>The Global Catalogue of Microorganisms (GCM) 10K type strain sequencing project: providing services to taxonomists for standard genome sequencing and annotation.</title>
        <authorList>
            <consortium name="The Broad Institute Genomics Platform"/>
            <consortium name="The Broad Institute Genome Sequencing Center for Infectious Disease"/>
            <person name="Wu L."/>
            <person name="Ma J."/>
        </authorList>
    </citation>
    <scope>NUCLEOTIDE SEQUENCE [LARGE SCALE GENOMIC DNA]</scope>
    <source>
        <strain evidence="6">JCM 18715</strain>
    </source>
</reference>
<name>A0ABP9QPD9_9RHOO</name>
<keyword evidence="2" id="KW-0677">Repeat</keyword>
<dbReference type="PROSITE" id="PS50206">
    <property type="entry name" value="RHODANESE_3"/>
    <property type="match status" value="2"/>
</dbReference>
<evidence type="ECO:0000256" key="2">
    <source>
        <dbReference type="ARBA" id="ARBA00022737"/>
    </source>
</evidence>
<dbReference type="SMART" id="SM00450">
    <property type="entry name" value="RHOD"/>
    <property type="match status" value="2"/>
</dbReference>
<sequence length="281" mass="29505">MTFTTLVTASQLIGLPTVRVLDVRHDLTNPEAGRSGFLAGHIPGAGFLHLDSDLSGAKTGRNGRHPLPDPEVLAQTFAAAGISRDTQVVICDAQGGMFAARVWWMLRWLGHEAVAVLDGGWQAWLAAGGATETGEARAVAPGNFTRGASRVATRNADEVLANLATQQKLVVDARAADRFRGENETLDPVGGHIPGARNRFFKDNLAADGNFKSPALLRAEWLAVLGDKAPQDVIAQCGSGVTACHNLLALEVAGLPGAALYPGSWSEWCSDPSRPVASGAD</sequence>
<dbReference type="Gene3D" id="3.40.250.10">
    <property type="entry name" value="Rhodanese-like domain"/>
    <property type="match status" value="2"/>
</dbReference>
<evidence type="ECO:0000313" key="5">
    <source>
        <dbReference type="EMBL" id="GAA5165199.1"/>
    </source>
</evidence>
<dbReference type="InterPro" id="IPR001307">
    <property type="entry name" value="Thiosulphate_STrfase_CS"/>
</dbReference>
<feature type="domain" description="Rhodanese" evidence="4">
    <location>
        <begin position="14"/>
        <end position="133"/>
    </location>
</feature>
<dbReference type="InterPro" id="IPR001763">
    <property type="entry name" value="Rhodanese-like_dom"/>
</dbReference>
<evidence type="ECO:0000256" key="1">
    <source>
        <dbReference type="ARBA" id="ARBA00022679"/>
    </source>
</evidence>
<dbReference type="EMBL" id="BAABLD010000008">
    <property type="protein sequence ID" value="GAA5165199.1"/>
    <property type="molecule type" value="Genomic_DNA"/>
</dbReference>
<organism evidence="5 6">
    <name type="scientific">Viridibacterium curvum</name>
    <dbReference type="NCBI Taxonomy" id="1101404"/>
    <lineage>
        <taxon>Bacteria</taxon>
        <taxon>Pseudomonadati</taxon>
        <taxon>Pseudomonadota</taxon>
        <taxon>Betaproteobacteria</taxon>
        <taxon>Rhodocyclales</taxon>
        <taxon>Rhodocyclaceae</taxon>
        <taxon>Viridibacterium</taxon>
    </lineage>
</organism>
<dbReference type="InterPro" id="IPR036873">
    <property type="entry name" value="Rhodanese-like_dom_sf"/>
</dbReference>
<accession>A0ABP9QPD9</accession>
<dbReference type="Proteomes" id="UP001500547">
    <property type="component" value="Unassembled WGS sequence"/>
</dbReference>
<feature type="domain" description="Rhodanese" evidence="4">
    <location>
        <begin position="164"/>
        <end position="277"/>
    </location>
</feature>
<dbReference type="PANTHER" id="PTHR11364:SF27">
    <property type="entry name" value="SULFURTRANSFERASE"/>
    <property type="match status" value="1"/>
</dbReference>
<keyword evidence="1 3" id="KW-0808">Transferase</keyword>
<protein>
    <recommendedName>
        <fullName evidence="3">Sulfurtransferase</fullName>
    </recommendedName>
</protein>
<dbReference type="CDD" id="cd01448">
    <property type="entry name" value="TST_Repeat_1"/>
    <property type="match status" value="1"/>
</dbReference>
<dbReference type="PANTHER" id="PTHR11364">
    <property type="entry name" value="THIOSULFATE SULFERTANSFERASE"/>
    <property type="match status" value="1"/>
</dbReference>
<evidence type="ECO:0000256" key="3">
    <source>
        <dbReference type="RuleBase" id="RU000507"/>
    </source>
</evidence>